<protein>
    <submittedName>
        <fullName evidence="2">Uncharacterized protein</fullName>
    </submittedName>
</protein>
<accession>A0ABN8NTL6</accession>
<feature type="compositionally biased region" description="Basic residues" evidence="1">
    <location>
        <begin position="129"/>
        <end position="139"/>
    </location>
</feature>
<sequence>MWNLLFSEYLKAKDCNGNQIRSDSIHNSRWVTTIADAMKRCEIEANLDGMVLESQDLNILSKYNILKNFVEGRSEDESVNEVGIGGHNEKESKSEDGDAELTKECERKSKDKVPVKTKRAADARDKGVRCKSTKVSKKK</sequence>
<feature type="compositionally biased region" description="Basic and acidic residues" evidence="1">
    <location>
        <begin position="87"/>
        <end position="128"/>
    </location>
</feature>
<evidence type="ECO:0000256" key="1">
    <source>
        <dbReference type="SAM" id="MobiDB-lite"/>
    </source>
</evidence>
<dbReference type="EMBL" id="CALNXK010000036">
    <property type="protein sequence ID" value="CAH3121846.1"/>
    <property type="molecule type" value="Genomic_DNA"/>
</dbReference>
<proteinExistence type="predicted"/>
<name>A0ABN8NTL6_9CNID</name>
<evidence type="ECO:0000313" key="3">
    <source>
        <dbReference type="Proteomes" id="UP001159405"/>
    </source>
</evidence>
<dbReference type="Proteomes" id="UP001159405">
    <property type="component" value="Unassembled WGS sequence"/>
</dbReference>
<feature type="region of interest" description="Disordered" evidence="1">
    <location>
        <begin position="76"/>
        <end position="139"/>
    </location>
</feature>
<organism evidence="2 3">
    <name type="scientific">Porites lobata</name>
    <dbReference type="NCBI Taxonomy" id="104759"/>
    <lineage>
        <taxon>Eukaryota</taxon>
        <taxon>Metazoa</taxon>
        <taxon>Cnidaria</taxon>
        <taxon>Anthozoa</taxon>
        <taxon>Hexacorallia</taxon>
        <taxon>Scleractinia</taxon>
        <taxon>Fungiina</taxon>
        <taxon>Poritidae</taxon>
        <taxon>Porites</taxon>
    </lineage>
</organism>
<evidence type="ECO:0000313" key="2">
    <source>
        <dbReference type="EMBL" id="CAH3121846.1"/>
    </source>
</evidence>
<gene>
    <name evidence="2" type="ORF">PLOB_00028954</name>
</gene>
<reference evidence="2 3" key="1">
    <citation type="submission" date="2022-05" db="EMBL/GenBank/DDBJ databases">
        <authorList>
            <consortium name="Genoscope - CEA"/>
            <person name="William W."/>
        </authorList>
    </citation>
    <scope>NUCLEOTIDE SEQUENCE [LARGE SCALE GENOMIC DNA]</scope>
</reference>
<comment type="caution">
    <text evidence="2">The sequence shown here is derived from an EMBL/GenBank/DDBJ whole genome shotgun (WGS) entry which is preliminary data.</text>
</comment>
<keyword evidence="3" id="KW-1185">Reference proteome</keyword>